<gene>
    <name evidence="2" type="ORF">ACFPYJ_24810</name>
</gene>
<dbReference type="EMBL" id="JBHSOW010000094">
    <property type="protein sequence ID" value="MFC5652276.1"/>
    <property type="molecule type" value="Genomic_DNA"/>
</dbReference>
<organism evidence="2 3">
    <name type="scientific">Paenibacillus solisilvae</name>
    <dbReference type="NCBI Taxonomy" id="2486751"/>
    <lineage>
        <taxon>Bacteria</taxon>
        <taxon>Bacillati</taxon>
        <taxon>Bacillota</taxon>
        <taxon>Bacilli</taxon>
        <taxon>Bacillales</taxon>
        <taxon>Paenibacillaceae</taxon>
        <taxon>Paenibacillus</taxon>
    </lineage>
</organism>
<dbReference type="RefSeq" id="WP_379190913.1">
    <property type="nucleotide sequence ID" value="NZ_JBHSOW010000094.1"/>
</dbReference>
<dbReference type="PROSITE" id="PS51464">
    <property type="entry name" value="SIS"/>
    <property type="match status" value="1"/>
</dbReference>
<dbReference type="Pfam" id="PF13580">
    <property type="entry name" value="SIS_2"/>
    <property type="match status" value="1"/>
</dbReference>
<dbReference type="SUPFAM" id="SSF53697">
    <property type="entry name" value="SIS domain"/>
    <property type="match status" value="1"/>
</dbReference>
<evidence type="ECO:0000313" key="2">
    <source>
        <dbReference type="EMBL" id="MFC5652276.1"/>
    </source>
</evidence>
<evidence type="ECO:0000313" key="3">
    <source>
        <dbReference type="Proteomes" id="UP001596047"/>
    </source>
</evidence>
<dbReference type="Gene3D" id="3.40.50.10490">
    <property type="entry name" value="Glucose-6-phosphate isomerase like protein, domain 1"/>
    <property type="match status" value="1"/>
</dbReference>
<dbReference type="Proteomes" id="UP001596047">
    <property type="component" value="Unassembled WGS sequence"/>
</dbReference>
<dbReference type="NCBIfam" id="NF002805">
    <property type="entry name" value="PRK02947.1"/>
    <property type="match status" value="1"/>
</dbReference>
<reference evidence="3" key="1">
    <citation type="journal article" date="2019" name="Int. J. Syst. Evol. Microbiol.">
        <title>The Global Catalogue of Microorganisms (GCM) 10K type strain sequencing project: providing services to taxonomists for standard genome sequencing and annotation.</title>
        <authorList>
            <consortium name="The Broad Institute Genomics Platform"/>
            <consortium name="The Broad Institute Genome Sequencing Center for Infectious Disease"/>
            <person name="Wu L."/>
            <person name="Ma J."/>
        </authorList>
    </citation>
    <scope>NUCLEOTIDE SEQUENCE [LARGE SCALE GENOMIC DNA]</scope>
    <source>
        <strain evidence="3">CGMCC 1.3240</strain>
    </source>
</reference>
<dbReference type="InterPro" id="IPR001347">
    <property type="entry name" value="SIS_dom"/>
</dbReference>
<evidence type="ECO:0000259" key="1">
    <source>
        <dbReference type="PROSITE" id="PS51464"/>
    </source>
</evidence>
<dbReference type="InterPro" id="IPR035472">
    <property type="entry name" value="RpiR-like_SIS"/>
</dbReference>
<comment type="caution">
    <text evidence="2">The sequence shown here is derived from an EMBL/GenBank/DDBJ whole genome shotgun (WGS) entry which is preliminary data.</text>
</comment>
<dbReference type="GO" id="GO:0016853">
    <property type="term" value="F:isomerase activity"/>
    <property type="evidence" value="ECO:0007669"/>
    <property type="project" value="UniProtKB-KW"/>
</dbReference>
<keyword evidence="2" id="KW-0413">Isomerase</keyword>
<keyword evidence="3" id="KW-1185">Reference proteome</keyword>
<accession>A0ABW0W727</accession>
<protein>
    <submittedName>
        <fullName evidence="2">Sugar isomerase domain-containing protein</fullName>
    </submittedName>
</protein>
<dbReference type="InterPro" id="IPR050099">
    <property type="entry name" value="SIS_GmhA/DiaA_subfam"/>
</dbReference>
<proteinExistence type="predicted"/>
<dbReference type="PANTHER" id="PTHR30390:SF7">
    <property type="entry name" value="PHOSPHOHEPTOSE ISOMERASE"/>
    <property type="match status" value="1"/>
</dbReference>
<dbReference type="CDD" id="cd05013">
    <property type="entry name" value="SIS_RpiR"/>
    <property type="match status" value="1"/>
</dbReference>
<dbReference type="InterPro" id="IPR046348">
    <property type="entry name" value="SIS_dom_sf"/>
</dbReference>
<feature type="domain" description="SIS" evidence="1">
    <location>
        <begin position="26"/>
        <end position="209"/>
    </location>
</feature>
<sequence length="243" mass="26482">MDTYFAKIEEILRTVIRTQKEAMGQAAECFAKSLITDHKLFLFGTGHSHMLAEEAFYRAGGLMDIVPILESGLMLHEGATKSTKMERMEGYAEILLDEHQVAEGDVLVVISNSGRNAVPIEMALGAKSRGAKVIAVTNLTQSLQATSRHRSGKKLYEVADIVLDNCGCDGDAAVYFEDLGLSVGPSSTVIGAFIINGIIVQTVKNCLEKGYVPPIYMSANVEEGDDHNAKVKRITRAERMDDI</sequence>
<name>A0ABW0W727_9BACL</name>
<dbReference type="PANTHER" id="PTHR30390">
    <property type="entry name" value="SEDOHEPTULOSE 7-PHOSPHATE ISOMERASE / DNAA INITIATOR-ASSOCIATING FACTOR FOR REPLICATION INITIATION"/>
    <property type="match status" value="1"/>
</dbReference>